<accession>A0A316VRG7</accession>
<protein>
    <submittedName>
        <fullName evidence="2">Nitroreductase</fullName>
    </submittedName>
</protein>
<dbReference type="OrthoDB" id="2138173at2759"/>
<evidence type="ECO:0000313" key="2">
    <source>
        <dbReference type="EMBL" id="PWN39950.1"/>
    </source>
</evidence>
<feature type="non-terminal residue" evidence="2">
    <location>
        <position position="188"/>
    </location>
</feature>
<dbReference type="InterPro" id="IPR029479">
    <property type="entry name" value="Nitroreductase"/>
</dbReference>
<dbReference type="PANTHER" id="PTHR43035">
    <property type="entry name" value="FATTY ACID REPRESSION MUTANT PROTEIN 2-RELATED"/>
    <property type="match status" value="1"/>
</dbReference>
<dbReference type="PANTHER" id="PTHR43035:SF1">
    <property type="entry name" value="FATTY ACID REPRESSION MUTANT PROTEIN 2-RELATED"/>
    <property type="match status" value="1"/>
</dbReference>
<dbReference type="GO" id="GO:0034599">
    <property type="term" value="P:cellular response to oxidative stress"/>
    <property type="evidence" value="ECO:0007669"/>
    <property type="project" value="InterPro"/>
</dbReference>
<dbReference type="Pfam" id="PF00881">
    <property type="entry name" value="Nitroreductase"/>
    <property type="match status" value="1"/>
</dbReference>
<dbReference type="InParanoid" id="A0A316VRG7"/>
<dbReference type="Gene3D" id="3.40.109.10">
    <property type="entry name" value="NADH Oxidase"/>
    <property type="match status" value="1"/>
</dbReference>
<dbReference type="AlphaFoldDB" id="A0A316VRG7"/>
<keyword evidence="3" id="KW-1185">Reference proteome</keyword>
<reference evidence="2 3" key="1">
    <citation type="journal article" date="2018" name="Mol. Biol. Evol.">
        <title>Broad Genomic Sampling Reveals a Smut Pathogenic Ancestry of the Fungal Clade Ustilaginomycotina.</title>
        <authorList>
            <person name="Kijpornyongpan T."/>
            <person name="Mondo S.J."/>
            <person name="Barry K."/>
            <person name="Sandor L."/>
            <person name="Lee J."/>
            <person name="Lipzen A."/>
            <person name="Pangilinan J."/>
            <person name="LaButti K."/>
            <person name="Hainaut M."/>
            <person name="Henrissat B."/>
            <person name="Grigoriev I.V."/>
            <person name="Spatafora J.W."/>
            <person name="Aime M.C."/>
        </authorList>
    </citation>
    <scope>NUCLEOTIDE SEQUENCE [LARGE SCALE GENOMIC DNA]</scope>
    <source>
        <strain evidence="2 3">MCA 4658</strain>
    </source>
</reference>
<evidence type="ECO:0000259" key="1">
    <source>
        <dbReference type="Pfam" id="PF00881"/>
    </source>
</evidence>
<dbReference type="InterPro" id="IPR033877">
    <property type="entry name" value="Frm2/Hbn1"/>
</dbReference>
<dbReference type="GO" id="GO:0016491">
    <property type="term" value="F:oxidoreductase activity"/>
    <property type="evidence" value="ECO:0007669"/>
    <property type="project" value="InterPro"/>
</dbReference>
<proteinExistence type="predicted"/>
<dbReference type="STRING" id="1522189.A0A316VRG7"/>
<dbReference type="SUPFAM" id="SSF55469">
    <property type="entry name" value="FMN-dependent nitroreductase-like"/>
    <property type="match status" value="1"/>
</dbReference>
<gene>
    <name evidence="2" type="ORF">IE81DRAFT_326036</name>
</gene>
<feature type="domain" description="Nitroreductase" evidence="1">
    <location>
        <begin position="17"/>
        <end position="187"/>
    </location>
</feature>
<sequence>MASTTSAATHAPLLAAIQARRSIYAQGKRQILTDEAVTSLVKAIVKDSPSAFNSQSSRVAILFGKQHEKYWNEYAPEIYGKVAGPEALAKQQKRLEAFAGATGTVLFFEDDASLEASAKRNPGVASQFSPWSLQSSGIAQGNVWNALTAAGYGANLQHVIPSTSPLAAAELLKLPATWRIHAELVFGS</sequence>
<dbReference type="GeneID" id="37036580"/>
<dbReference type="RefSeq" id="XP_025367110.1">
    <property type="nucleotide sequence ID" value="XM_025514710.1"/>
</dbReference>
<name>A0A316VRG7_9BASI</name>
<dbReference type="EMBL" id="KZ819437">
    <property type="protein sequence ID" value="PWN39950.1"/>
    <property type="molecule type" value="Genomic_DNA"/>
</dbReference>
<dbReference type="InterPro" id="IPR000415">
    <property type="entry name" value="Nitroreductase-like"/>
</dbReference>
<dbReference type="Proteomes" id="UP000245783">
    <property type="component" value="Unassembled WGS sequence"/>
</dbReference>
<evidence type="ECO:0000313" key="3">
    <source>
        <dbReference type="Proteomes" id="UP000245783"/>
    </source>
</evidence>
<organism evidence="2 3">
    <name type="scientific">Ceraceosorus guamensis</name>
    <dbReference type="NCBI Taxonomy" id="1522189"/>
    <lineage>
        <taxon>Eukaryota</taxon>
        <taxon>Fungi</taxon>
        <taxon>Dikarya</taxon>
        <taxon>Basidiomycota</taxon>
        <taxon>Ustilaginomycotina</taxon>
        <taxon>Exobasidiomycetes</taxon>
        <taxon>Ceraceosorales</taxon>
        <taxon>Ceraceosoraceae</taxon>
        <taxon>Ceraceosorus</taxon>
    </lineage>
</organism>